<dbReference type="GeneID" id="105359961"/>
<gene>
    <name evidence="4" type="primary">LOC105359961</name>
</gene>
<feature type="region of interest" description="Disordered" evidence="1">
    <location>
        <begin position="390"/>
        <end position="451"/>
    </location>
</feature>
<name>A0AAJ6VMF7_9HYME</name>
<dbReference type="AlphaFoldDB" id="A0AAJ6VMF7"/>
<proteinExistence type="predicted"/>
<feature type="compositionally biased region" description="Polar residues" evidence="1">
    <location>
        <begin position="441"/>
        <end position="451"/>
    </location>
</feature>
<accession>A0AAJ6VMF7</accession>
<keyword evidence="2" id="KW-0732">Signal</keyword>
<feature type="compositionally biased region" description="Basic residues" evidence="1">
    <location>
        <begin position="397"/>
        <end position="411"/>
    </location>
</feature>
<organism evidence="3 4">
    <name type="scientific">Ceratosolen solmsi marchali</name>
    <dbReference type="NCBI Taxonomy" id="326594"/>
    <lineage>
        <taxon>Eukaryota</taxon>
        <taxon>Metazoa</taxon>
        <taxon>Ecdysozoa</taxon>
        <taxon>Arthropoda</taxon>
        <taxon>Hexapoda</taxon>
        <taxon>Insecta</taxon>
        <taxon>Pterygota</taxon>
        <taxon>Neoptera</taxon>
        <taxon>Endopterygota</taxon>
        <taxon>Hymenoptera</taxon>
        <taxon>Apocrita</taxon>
        <taxon>Proctotrupomorpha</taxon>
        <taxon>Chalcidoidea</taxon>
        <taxon>Agaonidae</taxon>
        <taxon>Agaoninae</taxon>
        <taxon>Ceratosolen</taxon>
    </lineage>
</organism>
<dbReference type="Proteomes" id="UP000695007">
    <property type="component" value="Unplaced"/>
</dbReference>
<evidence type="ECO:0000313" key="3">
    <source>
        <dbReference type="Proteomes" id="UP000695007"/>
    </source>
</evidence>
<evidence type="ECO:0000256" key="1">
    <source>
        <dbReference type="SAM" id="MobiDB-lite"/>
    </source>
</evidence>
<sequence length="1240" mass="141801">MIFHAVNVLLFLFQWQSIGCKNIENLSIERILDQVAIPTNIINNFLHKPAALPSQTINPNERIDTSVVHYENSNGFIPLVVSTQSYERRKDKKNITNSSIDTLDESNLETKNPLENNQSFLNLPNSSKNRRLFNERSNQNEFELLKVGNETPPIANYSSFFENSQEFSLPDTFHVNTNLTKSVKVKRRERRNRIKNYLNRHDSINKNNRHQLHSGPNEHRQININHQEEEQIYYNPEIIRNYYSQKTLLPKTNHNALSIETANLQSNGKTEKKEEYNMRKPTPKQNEQILQFNDQSTEYITSTLNPYTNSKNKIDSTNLEEGVHKPLSHVEWMNRNYEFSNSRDSSEENSDYSDEIEKSRRIEKTIKERPRHFSLLRKTPKEHRQAYVNAFDDQGRKYSRTRSKSRLRQKPRPAQLIKDDDKNENEESNSNENTNVATNEQNSNKDNAWNQISPNVEVSRSNSFEINQIEKPKLHIVPLNLLSNFDHATALDNSQGFDITNAMITGFVPEGSLISTVAPLLSSSANYIISSTAKPQLDISTEAADIIVGQSSFHNPVQTVLNPNKLQQNLFNHYLQSTVAPTVFAITHHPDHSTSSIIPNLQQTLDKIQSSFPTSQQLITNKPIHQSLANLLQTAESSVNTQSLVSSNAAERKKLHSQRMIQPTTSRSHTNMFESKKKKFNSNSGEFLASASLSVDANVKDDNSNINSNTKSDNNFNSQSNQQISDNFNTLLQSTMVPAILHTGIGLINNQNQHLITNPLFLTNPQANQQLIKVSNALQNSVKQLQYDIQNNRYQLASIPGIDNNGAASNAVGINHNFINQLQKAQLPILGTNNVEIVNPNLNANPYSINQIPAALVTTPIPIVTTAGLLTTKQFLASTQEPVDNRPLYNPINFLPNYELIRNQSFLNSNIRNDNKNYNFIPLVSIGNQYKNSQKTGDDFKDKHRLSLDLEKYAEEMFKESLRTIYNSHKWNNDPPSLKNVSLVDNSDFAKLRNELLRIKNNMRDSKFSTDVLEAHHTENKIRTTNPGYDYNKPDSSFEQHKYGNKPYSDVAKKPQHHSHHYRHKFKINDFLTPPKINSFVSKNPLHDKLPKKRPSQGSRLNTRPRPRQGVISYKSKGTEAKASTIAGYRYPLRLNQDNSPYSPTNYNRDLQSYNYPSLIGSISENDNYRTSSDYSSLEKDYYDINHPRTHNLFGLLMKNTQLPPGRPNNYRKQDKSGVSMTGENKWIISQDHEKGFQDV</sequence>
<dbReference type="KEGG" id="csol:105359961"/>
<dbReference type="RefSeq" id="XP_011495034.1">
    <property type="nucleotide sequence ID" value="XM_011496732.1"/>
</dbReference>
<feature type="signal peptide" evidence="2">
    <location>
        <begin position="1"/>
        <end position="20"/>
    </location>
</feature>
<evidence type="ECO:0000256" key="2">
    <source>
        <dbReference type="SAM" id="SignalP"/>
    </source>
</evidence>
<evidence type="ECO:0000313" key="4">
    <source>
        <dbReference type="RefSeq" id="XP_011495034.1"/>
    </source>
</evidence>
<feature type="compositionally biased region" description="Polar residues" evidence="1">
    <location>
        <begin position="659"/>
        <end position="672"/>
    </location>
</feature>
<feature type="region of interest" description="Disordered" evidence="1">
    <location>
        <begin position="702"/>
        <end position="722"/>
    </location>
</feature>
<feature type="region of interest" description="Disordered" evidence="1">
    <location>
        <begin position="1204"/>
        <end position="1225"/>
    </location>
</feature>
<feature type="compositionally biased region" description="Low complexity" evidence="1">
    <location>
        <begin position="430"/>
        <end position="440"/>
    </location>
</feature>
<feature type="compositionally biased region" description="Basic and acidic residues" evidence="1">
    <location>
        <begin position="355"/>
        <end position="365"/>
    </location>
</feature>
<keyword evidence="3" id="KW-1185">Reference proteome</keyword>
<feature type="chain" id="PRO_5042483366" evidence="2">
    <location>
        <begin position="21"/>
        <end position="1240"/>
    </location>
</feature>
<reference evidence="4" key="1">
    <citation type="submission" date="2025-08" db="UniProtKB">
        <authorList>
            <consortium name="RefSeq"/>
        </authorList>
    </citation>
    <scope>IDENTIFICATION</scope>
</reference>
<feature type="region of interest" description="Disordered" evidence="1">
    <location>
        <begin position="1079"/>
        <end position="1110"/>
    </location>
</feature>
<feature type="region of interest" description="Disordered" evidence="1">
    <location>
        <begin position="340"/>
        <end position="365"/>
    </location>
</feature>
<feature type="region of interest" description="Disordered" evidence="1">
    <location>
        <begin position="644"/>
        <end position="678"/>
    </location>
</feature>
<feature type="compositionally biased region" description="Low complexity" evidence="1">
    <location>
        <begin position="712"/>
        <end position="722"/>
    </location>
</feature>
<protein>
    <submittedName>
        <fullName evidence="4">Uncharacterized protein LOC105359961</fullName>
    </submittedName>
</protein>